<dbReference type="AlphaFoldDB" id="A0A3P6R6R2"/>
<feature type="compositionally biased region" description="Polar residues" evidence="1">
    <location>
        <begin position="141"/>
        <end position="155"/>
    </location>
</feature>
<feature type="compositionally biased region" description="Polar residues" evidence="1">
    <location>
        <begin position="30"/>
        <end position="41"/>
    </location>
</feature>
<evidence type="ECO:0000313" key="3">
    <source>
        <dbReference type="Proteomes" id="UP000271889"/>
    </source>
</evidence>
<reference evidence="2 3" key="1">
    <citation type="submission" date="2018-11" db="EMBL/GenBank/DDBJ databases">
        <authorList>
            <consortium name="Pathogen Informatics"/>
        </authorList>
    </citation>
    <scope>NUCLEOTIDE SEQUENCE [LARGE SCALE GENOMIC DNA]</scope>
</reference>
<feature type="region of interest" description="Disordered" evidence="1">
    <location>
        <begin position="132"/>
        <end position="155"/>
    </location>
</feature>
<feature type="compositionally biased region" description="Basic and acidic residues" evidence="1">
    <location>
        <begin position="1"/>
        <end position="14"/>
    </location>
</feature>
<protein>
    <submittedName>
        <fullName evidence="2">Uncharacterized protein</fullName>
    </submittedName>
</protein>
<name>A0A3P6R6R2_CYLGO</name>
<sequence>MSLCVRHNDLKSEGRGMPISGRAVAVQKSDPVSTSRSTNFKRSLWQKKRFGRDEPEKKVEERKSSDEKTEPKSSSKENKEKKEKEPIKGVNKVTKEEIKVAKVDENLKKTKEKATKTDHAIEQTQIVELKPTASVTAVDEGNTQMEVSKPSSSSK</sequence>
<dbReference type="OrthoDB" id="10550014at2759"/>
<dbReference type="EMBL" id="UYRV01009353">
    <property type="protein sequence ID" value="VDK56439.1"/>
    <property type="molecule type" value="Genomic_DNA"/>
</dbReference>
<proteinExistence type="predicted"/>
<dbReference type="Proteomes" id="UP000271889">
    <property type="component" value="Unassembled WGS sequence"/>
</dbReference>
<evidence type="ECO:0000313" key="2">
    <source>
        <dbReference type="EMBL" id="VDK56439.1"/>
    </source>
</evidence>
<accession>A0A3P6R6R2</accession>
<evidence type="ECO:0000256" key="1">
    <source>
        <dbReference type="SAM" id="MobiDB-lite"/>
    </source>
</evidence>
<feature type="region of interest" description="Disordered" evidence="1">
    <location>
        <begin position="1"/>
        <end position="89"/>
    </location>
</feature>
<keyword evidence="3" id="KW-1185">Reference proteome</keyword>
<gene>
    <name evidence="2" type="ORF">CGOC_LOCUS3656</name>
</gene>
<feature type="compositionally biased region" description="Basic and acidic residues" evidence="1">
    <location>
        <begin position="51"/>
        <end position="89"/>
    </location>
</feature>
<organism evidence="2 3">
    <name type="scientific">Cylicostephanus goldi</name>
    <name type="common">Nematode worm</name>
    <dbReference type="NCBI Taxonomy" id="71465"/>
    <lineage>
        <taxon>Eukaryota</taxon>
        <taxon>Metazoa</taxon>
        <taxon>Ecdysozoa</taxon>
        <taxon>Nematoda</taxon>
        <taxon>Chromadorea</taxon>
        <taxon>Rhabditida</taxon>
        <taxon>Rhabditina</taxon>
        <taxon>Rhabditomorpha</taxon>
        <taxon>Strongyloidea</taxon>
        <taxon>Strongylidae</taxon>
        <taxon>Cylicostephanus</taxon>
    </lineage>
</organism>